<dbReference type="CDD" id="cd00156">
    <property type="entry name" value="REC"/>
    <property type="match status" value="1"/>
</dbReference>
<dbReference type="InterPro" id="IPR001789">
    <property type="entry name" value="Sig_transdc_resp-reg_receiver"/>
</dbReference>
<dbReference type="SMART" id="SM00388">
    <property type="entry name" value="HisKA"/>
    <property type="match status" value="1"/>
</dbReference>
<keyword evidence="8" id="KW-0902">Two-component regulatory system</keyword>
<evidence type="ECO:0000313" key="14">
    <source>
        <dbReference type="EMBL" id="KAI5064250.1"/>
    </source>
</evidence>
<evidence type="ECO:0000256" key="7">
    <source>
        <dbReference type="ARBA" id="ARBA00022840"/>
    </source>
</evidence>
<keyword evidence="6" id="KW-0418">Kinase</keyword>
<evidence type="ECO:0000256" key="1">
    <source>
        <dbReference type="ARBA" id="ARBA00000085"/>
    </source>
</evidence>
<dbReference type="PANTHER" id="PTHR45339:SF3">
    <property type="entry name" value="HISTIDINE KINASE"/>
    <property type="match status" value="1"/>
</dbReference>
<keyword evidence="10" id="KW-0812">Transmembrane</keyword>
<dbReference type="Gene3D" id="1.10.287.130">
    <property type="match status" value="1"/>
</dbReference>
<evidence type="ECO:0000259" key="12">
    <source>
        <dbReference type="PROSITE" id="PS50110"/>
    </source>
</evidence>
<dbReference type="Pfam" id="PF00672">
    <property type="entry name" value="HAMP"/>
    <property type="match status" value="1"/>
</dbReference>
<dbReference type="PROSITE" id="PS50109">
    <property type="entry name" value="HIS_KIN"/>
    <property type="match status" value="1"/>
</dbReference>
<dbReference type="Pfam" id="PF00512">
    <property type="entry name" value="HisKA"/>
    <property type="match status" value="1"/>
</dbReference>
<sequence>MAVMKELYGLWSCFSDASQGYVKDLQKILCIDYSSGGLHSQSHALLQLGKLWLGSEINCQLLFNKVYIEMSFARRSSLPCRHTEVVISRLHTDINIQGFASMQAGGPDRCHNRNKCGVSSSDVAFSEHSSIDIGHIEDHSDDFSAEAARNRKSLRASICLKLTVFVGFLVVLASGIPALVLWLKAHEQLVEEIDRRLLTVSTLRQEQLKDYLISETDKAGLIATRVLINNYLSNRAGSNKSLAEFDLKSAVSVISDFLHAAVYDSEGELVISTGKLESQNLLRPGDVAALQSKKLLFGYPTQTSRGWVYNISTAIYRKQRLIGVLLTWVNATKLERLVYDGTGLQGTGELLVGVPQDPKTVRLLFPPLQNPAVAELPFGGAMARAINGETGIRRERDYNGVKTIAAYRPVGFMRWGLLAKLEVREAYAPVRNVRLVIIITIVVLVSLGVLASLGLAKIFTSPIVELGRAAASLGQGNMHTRVRKGTILLRDEIADLKDIFNSMAQQIASHQLILEHKVRERTLDLARANDGLAKEVEERKRIEGELEKAKDIAIAANRSKSEFLANMSHEIRTPLNAIVNFTELCLGTDITPEQHEHLDYVRFAAQHLLRLITDILDFSKIEAGKLEMEEMQFSLFDQLDHAVTVLAARASKAGLELCCSIDANVPDLIVGDPGRLLQIFVNLIGNGIKFTKEGEVVISASVKNRTEDFIELLFAVKDTGLGIPESKQTLLFKAFSQVDSSTQRVYGGTGLGLVISAKLAAAMGGSMWVESEGAENQGSTFWFTARFRKPLASTPTVPSFKDAYALVVDDNLTSQGILVDLLKSWGMLADGASNVESAKSALEKASNCGRPYNVVLLDMWLNGTDAFELVHFLRMNPSLLLRYCTAASSAPGRREQSENDLLGTVSTQSEKMVLSQTKVPMLALQESPSVAQQIPDAPLAVIILTSLNLTDVTRCKELGTKFYTTKPVKRSLLVRVLQSALGTQDEASDLEGQASSGGENLVRSLHILVAEDNVVNQKVVVKLLQKWGHTFVLACNGAEAVEQYTKEAFDLILMDVSSLHVVNIQWFFGLTL</sequence>
<dbReference type="CDD" id="cd16922">
    <property type="entry name" value="HATPase_EvgS-ArcB-TorS-like"/>
    <property type="match status" value="1"/>
</dbReference>
<feature type="transmembrane region" description="Helical" evidence="10">
    <location>
        <begin position="158"/>
        <end position="183"/>
    </location>
</feature>
<evidence type="ECO:0000256" key="2">
    <source>
        <dbReference type="ARBA" id="ARBA00012438"/>
    </source>
</evidence>
<dbReference type="Gene3D" id="3.40.50.2300">
    <property type="match status" value="2"/>
</dbReference>
<dbReference type="InterPro" id="IPR036097">
    <property type="entry name" value="HisK_dim/P_sf"/>
</dbReference>
<feature type="domain" description="Response regulatory" evidence="12">
    <location>
        <begin position="1006"/>
        <end position="1072"/>
    </location>
</feature>
<dbReference type="Pfam" id="PF02518">
    <property type="entry name" value="HATPase_c"/>
    <property type="match status" value="1"/>
</dbReference>
<dbReference type="GO" id="GO:0016020">
    <property type="term" value="C:membrane"/>
    <property type="evidence" value="ECO:0007669"/>
    <property type="project" value="InterPro"/>
</dbReference>
<dbReference type="SUPFAM" id="SSF52172">
    <property type="entry name" value="CheY-like"/>
    <property type="match status" value="2"/>
</dbReference>
<dbReference type="CDD" id="cd00082">
    <property type="entry name" value="HisKA"/>
    <property type="match status" value="1"/>
</dbReference>
<keyword evidence="10" id="KW-1133">Transmembrane helix</keyword>
<reference evidence="14" key="1">
    <citation type="submission" date="2021-01" db="EMBL/GenBank/DDBJ databases">
        <title>Adiantum capillus-veneris genome.</title>
        <authorList>
            <person name="Fang Y."/>
            <person name="Liao Q."/>
        </authorList>
    </citation>
    <scope>NUCLEOTIDE SEQUENCE</scope>
    <source>
        <strain evidence="14">H3</strain>
        <tissue evidence="14">Leaf</tissue>
    </source>
</reference>
<keyword evidence="3 9" id="KW-0597">Phosphoprotein</keyword>
<evidence type="ECO:0000256" key="10">
    <source>
        <dbReference type="SAM" id="Phobius"/>
    </source>
</evidence>
<dbReference type="FunFam" id="3.30.565.10:FF:000010">
    <property type="entry name" value="Sensor histidine kinase RcsC"/>
    <property type="match status" value="1"/>
</dbReference>
<evidence type="ECO:0000256" key="3">
    <source>
        <dbReference type="ARBA" id="ARBA00022553"/>
    </source>
</evidence>
<feature type="domain" description="HAMP" evidence="13">
    <location>
        <begin position="457"/>
        <end position="512"/>
    </location>
</feature>
<comment type="catalytic activity">
    <reaction evidence="1">
        <text>ATP + protein L-histidine = ADP + protein N-phospho-L-histidine.</text>
        <dbReference type="EC" id="2.7.13.3"/>
    </reaction>
</comment>
<feature type="modified residue" description="4-aspartylphosphate" evidence="9">
    <location>
        <position position="1055"/>
    </location>
</feature>
<evidence type="ECO:0000256" key="6">
    <source>
        <dbReference type="ARBA" id="ARBA00022777"/>
    </source>
</evidence>
<evidence type="ECO:0000256" key="5">
    <source>
        <dbReference type="ARBA" id="ARBA00022741"/>
    </source>
</evidence>
<keyword evidence="5" id="KW-0547">Nucleotide-binding</keyword>
<keyword evidence="10" id="KW-0472">Membrane</keyword>
<dbReference type="PROSITE" id="PS50110">
    <property type="entry name" value="RESPONSE_REGULATORY"/>
    <property type="match status" value="2"/>
</dbReference>
<feature type="domain" description="Histidine kinase" evidence="11">
    <location>
        <begin position="566"/>
        <end position="789"/>
    </location>
</feature>
<dbReference type="InterPro" id="IPR011006">
    <property type="entry name" value="CheY-like_superfamily"/>
</dbReference>
<evidence type="ECO:0000256" key="8">
    <source>
        <dbReference type="ARBA" id="ARBA00023012"/>
    </source>
</evidence>
<evidence type="ECO:0000256" key="4">
    <source>
        <dbReference type="ARBA" id="ARBA00022679"/>
    </source>
</evidence>
<organism evidence="14 15">
    <name type="scientific">Adiantum capillus-veneris</name>
    <name type="common">Maidenhair fern</name>
    <dbReference type="NCBI Taxonomy" id="13818"/>
    <lineage>
        <taxon>Eukaryota</taxon>
        <taxon>Viridiplantae</taxon>
        <taxon>Streptophyta</taxon>
        <taxon>Embryophyta</taxon>
        <taxon>Tracheophyta</taxon>
        <taxon>Polypodiopsida</taxon>
        <taxon>Polypodiidae</taxon>
        <taxon>Polypodiales</taxon>
        <taxon>Pteridineae</taxon>
        <taxon>Pteridaceae</taxon>
        <taxon>Vittarioideae</taxon>
        <taxon>Adiantum</taxon>
    </lineage>
</organism>
<dbReference type="Proteomes" id="UP000886520">
    <property type="component" value="Chromosome 20"/>
</dbReference>
<comment type="caution">
    <text evidence="14">The sequence shown here is derived from an EMBL/GenBank/DDBJ whole genome shotgun (WGS) entry which is preliminary data.</text>
</comment>
<proteinExistence type="predicted"/>
<evidence type="ECO:0000259" key="11">
    <source>
        <dbReference type="PROSITE" id="PS50109"/>
    </source>
</evidence>
<dbReference type="InterPro" id="IPR003594">
    <property type="entry name" value="HATPase_dom"/>
</dbReference>
<dbReference type="OrthoDB" id="10266508at2759"/>
<protein>
    <recommendedName>
        <fullName evidence="2">histidine kinase</fullName>
        <ecNumber evidence="2">2.7.13.3</ecNumber>
    </recommendedName>
</protein>
<dbReference type="PRINTS" id="PR00344">
    <property type="entry name" value="BCTRLSENSOR"/>
</dbReference>
<dbReference type="Gene3D" id="3.30.565.10">
    <property type="entry name" value="Histidine kinase-like ATPase, C-terminal domain"/>
    <property type="match status" value="1"/>
</dbReference>
<accession>A0A9D4UAB7</accession>
<dbReference type="Gene3D" id="6.10.340.10">
    <property type="match status" value="1"/>
</dbReference>
<keyword evidence="15" id="KW-1185">Reference proteome</keyword>
<dbReference type="SMART" id="SM00304">
    <property type="entry name" value="HAMP"/>
    <property type="match status" value="1"/>
</dbReference>
<dbReference type="InterPro" id="IPR003661">
    <property type="entry name" value="HisK_dim/P_dom"/>
</dbReference>
<gene>
    <name evidence="14" type="ORF">GOP47_0020920</name>
</gene>
<dbReference type="GO" id="GO:0000155">
    <property type="term" value="F:phosphorelay sensor kinase activity"/>
    <property type="evidence" value="ECO:0007669"/>
    <property type="project" value="InterPro"/>
</dbReference>
<dbReference type="SMART" id="SM00448">
    <property type="entry name" value="REC"/>
    <property type="match status" value="1"/>
</dbReference>
<evidence type="ECO:0000259" key="13">
    <source>
        <dbReference type="PROSITE" id="PS50885"/>
    </source>
</evidence>
<dbReference type="SUPFAM" id="SSF47384">
    <property type="entry name" value="Homodimeric domain of signal transducing histidine kinase"/>
    <property type="match status" value="1"/>
</dbReference>
<feature type="modified residue" description="4-aspartylphosphate" evidence="9">
    <location>
        <position position="858"/>
    </location>
</feature>
<dbReference type="SUPFAM" id="SSF55874">
    <property type="entry name" value="ATPase domain of HSP90 chaperone/DNA topoisomerase II/histidine kinase"/>
    <property type="match status" value="1"/>
</dbReference>
<dbReference type="InterPro" id="IPR036890">
    <property type="entry name" value="HATPase_C_sf"/>
</dbReference>
<evidence type="ECO:0000313" key="15">
    <source>
        <dbReference type="Proteomes" id="UP000886520"/>
    </source>
</evidence>
<dbReference type="EC" id="2.7.13.3" evidence="2"/>
<dbReference type="CDD" id="cd06225">
    <property type="entry name" value="HAMP"/>
    <property type="match status" value="1"/>
</dbReference>
<feature type="transmembrane region" description="Helical" evidence="10">
    <location>
        <begin position="435"/>
        <end position="456"/>
    </location>
</feature>
<dbReference type="PROSITE" id="PS50885">
    <property type="entry name" value="HAMP"/>
    <property type="match status" value="1"/>
</dbReference>
<dbReference type="PANTHER" id="PTHR45339">
    <property type="entry name" value="HYBRID SIGNAL TRANSDUCTION HISTIDINE KINASE J"/>
    <property type="match status" value="1"/>
</dbReference>
<dbReference type="FunFam" id="1.10.287.130:FF:000002">
    <property type="entry name" value="Two-component osmosensing histidine kinase"/>
    <property type="match status" value="1"/>
</dbReference>
<dbReference type="SMART" id="SM00387">
    <property type="entry name" value="HATPase_c"/>
    <property type="match status" value="1"/>
</dbReference>
<feature type="domain" description="Response regulatory" evidence="12">
    <location>
        <begin position="804"/>
        <end position="981"/>
    </location>
</feature>
<dbReference type="InterPro" id="IPR003660">
    <property type="entry name" value="HAMP_dom"/>
</dbReference>
<dbReference type="EMBL" id="JABFUD020000020">
    <property type="protein sequence ID" value="KAI5064250.1"/>
    <property type="molecule type" value="Genomic_DNA"/>
</dbReference>
<dbReference type="GO" id="GO:0005524">
    <property type="term" value="F:ATP binding"/>
    <property type="evidence" value="ECO:0007669"/>
    <property type="project" value="UniProtKB-KW"/>
</dbReference>
<keyword evidence="4" id="KW-0808">Transferase</keyword>
<evidence type="ECO:0000256" key="9">
    <source>
        <dbReference type="PROSITE-ProRule" id="PRU00169"/>
    </source>
</evidence>
<keyword evidence="7" id="KW-0067">ATP-binding</keyword>
<dbReference type="InterPro" id="IPR004358">
    <property type="entry name" value="Sig_transdc_His_kin-like_C"/>
</dbReference>
<dbReference type="AlphaFoldDB" id="A0A9D4UAB7"/>
<name>A0A9D4UAB7_ADICA</name>
<dbReference type="InterPro" id="IPR005467">
    <property type="entry name" value="His_kinase_dom"/>
</dbReference>